<feature type="compositionally biased region" description="Acidic residues" evidence="2">
    <location>
        <begin position="325"/>
        <end position="356"/>
    </location>
</feature>
<dbReference type="EMBL" id="MDYQ01000362">
    <property type="protein sequence ID" value="PRP75820.1"/>
    <property type="molecule type" value="Genomic_DNA"/>
</dbReference>
<reference evidence="3 4" key="1">
    <citation type="journal article" date="2018" name="Genome Biol. Evol.">
        <title>Multiple Roots of Fruiting Body Formation in Amoebozoa.</title>
        <authorList>
            <person name="Hillmann F."/>
            <person name="Forbes G."/>
            <person name="Novohradska S."/>
            <person name="Ferling I."/>
            <person name="Riege K."/>
            <person name="Groth M."/>
            <person name="Westermann M."/>
            <person name="Marz M."/>
            <person name="Spaller T."/>
            <person name="Winckler T."/>
            <person name="Schaap P."/>
            <person name="Glockner G."/>
        </authorList>
    </citation>
    <scope>NUCLEOTIDE SEQUENCE [LARGE SCALE GENOMIC DNA]</scope>
    <source>
        <strain evidence="3 4">Jena</strain>
    </source>
</reference>
<accession>A0A2P6MVT0</accession>
<feature type="compositionally biased region" description="Polar residues" evidence="2">
    <location>
        <begin position="12"/>
        <end position="25"/>
    </location>
</feature>
<evidence type="ECO:0000313" key="4">
    <source>
        <dbReference type="Proteomes" id="UP000241769"/>
    </source>
</evidence>
<evidence type="ECO:0000256" key="2">
    <source>
        <dbReference type="SAM" id="MobiDB-lite"/>
    </source>
</evidence>
<comment type="caution">
    <text evidence="3">The sequence shown here is derived from an EMBL/GenBank/DDBJ whole genome shotgun (WGS) entry which is preliminary data.</text>
</comment>
<dbReference type="Proteomes" id="UP000241769">
    <property type="component" value="Unassembled WGS sequence"/>
</dbReference>
<dbReference type="AlphaFoldDB" id="A0A2P6MVT0"/>
<keyword evidence="4" id="KW-1185">Reference proteome</keyword>
<name>A0A2P6MVT0_9EUKA</name>
<feature type="compositionally biased region" description="Low complexity" evidence="2">
    <location>
        <begin position="190"/>
        <end position="200"/>
    </location>
</feature>
<feature type="compositionally biased region" description="Polar residues" evidence="2">
    <location>
        <begin position="67"/>
        <end position="101"/>
    </location>
</feature>
<proteinExistence type="predicted"/>
<feature type="compositionally biased region" description="Basic and acidic residues" evidence="2">
    <location>
        <begin position="140"/>
        <end position="172"/>
    </location>
</feature>
<feature type="region of interest" description="Disordered" evidence="2">
    <location>
        <begin position="187"/>
        <end position="217"/>
    </location>
</feature>
<feature type="compositionally biased region" description="Basic and acidic residues" evidence="2">
    <location>
        <begin position="102"/>
        <end position="118"/>
    </location>
</feature>
<feature type="compositionally biased region" description="Basic and acidic residues" evidence="2">
    <location>
        <begin position="312"/>
        <end position="324"/>
    </location>
</feature>
<evidence type="ECO:0000313" key="3">
    <source>
        <dbReference type="EMBL" id="PRP75820.1"/>
    </source>
</evidence>
<feature type="region of interest" description="Disordered" evidence="2">
    <location>
        <begin position="1"/>
        <end position="25"/>
    </location>
</feature>
<protein>
    <submittedName>
        <fullName evidence="3">Uncharacterized protein</fullName>
    </submittedName>
</protein>
<sequence>MDNLPGEPTRPRSGSNNSQGSVASQLSVLDDNLSICSEGSVSTIDELNPIPGYMRPTDGSIRKNTARRTPSSPAHQPTNRPCRTTSGTMSMNSPRLKSNRGSIEDLRKAIQTETKHPSPDPSNPLASSTNSLTHSGELSRGAEDKESTKATDKRDPEKKNITGNIGEKKEGVKAGTITPLLLKRVGVDNKGTFPGPATPKGKPPPQLSSSTAKTKNKPILPQFNATTPALIKENMVLRQQVEDYRAKMTSVEEELEKKETGICELNVLCSRLNGELEKNQEHNRELEKHIITISTLHLQRYKKVEEREKREKEARRVKEVREEKEDKEEREDKEEKEEREEKEDKGEEEEEIEEEFPFTSPARMGTTVLADYRSSVDDIGSGLEMDELTAEEVQNRLERRVLKREQQFYLLKQRYVQVLSGLIPKMQSFDRALEATREENVQMKKSLESSQQEVAALKAELMREMSRNKHRS</sequence>
<feature type="coiled-coil region" evidence="1">
    <location>
        <begin position="433"/>
        <end position="467"/>
    </location>
</feature>
<feature type="region of interest" description="Disordered" evidence="2">
    <location>
        <begin position="40"/>
        <end position="173"/>
    </location>
</feature>
<evidence type="ECO:0000256" key="1">
    <source>
        <dbReference type="SAM" id="Coils"/>
    </source>
</evidence>
<keyword evidence="1" id="KW-0175">Coiled coil</keyword>
<feature type="compositionally biased region" description="Polar residues" evidence="2">
    <location>
        <begin position="124"/>
        <end position="136"/>
    </location>
</feature>
<feature type="region of interest" description="Disordered" evidence="2">
    <location>
        <begin position="312"/>
        <end position="365"/>
    </location>
</feature>
<organism evidence="3 4">
    <name type="scientific">Planoprotostelium fungivorum</name>
    <dbReference type="NCBI Taxonomy" id="1890364"/>
    <lineage>
        <taxon>Eukaryota</taxon>
        <taxon>Amoebozoa</taxon>
        <taxon>Evosea</taxon>
        <taxon>Variosea</taxon>
        <taxon>Cavosteliida</taxon>
        <taxon>Cavosteliaceae</taxon>
        <taxon>Planoprotostelium</taxon>
    </lineage>
</organism>
<gene>
    <name evidence="3" type="ORF">PROFUN_08814</name>
</gene>
<dbReference type="InParanoid" id="A0A2P6MVT0"/>